<proteinExistence type="predicted"/>
<dbReference type="SUPFAM" id="SSF47413">
    <property type="entry name" value="lambda repressor-like DNA-binding domains"/>
    <property type="match status" value="1"/>
</dbReference>
<gene>
    <name evidence="2" type="ORF">J2R98_002364</name>
</gene>
<dbReference type="InterPro" id="IPR010982">
    <property type="entry name" value="Lambda_DNA-bd_dom_sf"/>
</dbReference>
<dbReference type="InterPro" id="IPR001387">
    <property type="entry name" value="Cro/C1-type_HTH"/>
</dbReference>
<dbReference type="Pfam" id="PF01381">
    <property type="entry name" value="HTH_3"/>
    <property type="match status" value="1"/>
</dbReference>
<reference evidence="2 3" key="1">
    <citation type="submission" date="2023-07" db="EMBL/GenBank/DDBJ databases">
        <title>Genomic Encyclopedia of Type Strains, Phase IV (KMG-IV): sequencing the most valuable type-strain genomes for metagenomic binning, comparative biology and taxonomic classification.</title>
        <authorList>
            <person name="Goeker M."/>
        </authorList>
    </citation>
    <scope>NUCLEOTIDE SEQUENCE [LARGE SCALE GENOMIC DNA]</scope>
    <source>
        <strain evidence="2 3">DSM 15448</strain>
    </source>
</reference>
<sequence>MKREWLIHKRKSRKITQEKVAKLAFIDRGYYSQIETGKRNPSPEVAYNIAKALDFDPMKFFQVQQLDHEQQPYTISNRFKNLKNGKAIYLYQEKEIYYYNLLTFIIKGIEKGSYCYVVDYYEEIEIIQDKLLAILPEEDIKRYVHFVDKSYMVRLSLQEAVDHFKELLSQYSEQDLIRIWSPKDVTETFANEEKDLVNIGEGLLGKQILYVSALDSSVISASEHINMMRHFHYIMTDLELVESPLYDPNNKTVLPSLFIQENI</sequence>
<name>A0ABU0DVN3_9BACI</name>
<evidence type="ECO:0000313" key="2">
    <source>
        <dbReference type="EMBL" id="MDQ0352519.1"/>
    </source>
</evidence>
<dbReference type="Gene3D" id="1.10.260.40">
    <property type="entry name" value="lambda repressor-like DNA-binding domains"/>
    <property type="match status" value="1"/>
</dbReference>
<organism evidence="2 3">
    <name type="scientific">Alkalibacillus filiformis</name>
    <dbReference type="NCBI Taxonomy" id="200990"/>
    <lineage>
        <taxon>Bacteria</taxon>
        <taxon>Bacillati</taxon>
        <taxon>Bacillota</taxon>
        <taxon>Bacilli</taxon>
        <taxon>Bacillales</taxon>
        <taxon>Bacillaceae</taxon>
        <taxon>Alkalibacillus</taxon>
    </lineage>
</organism>
<accession>A0ABU0DVN3</accession>
<dbReference type="RefSeq" id="WP_307069161.1">
    <property type="nucleotide sequence ID" value="NZ_JAUSUP010000009.1"/>
</dbReference>
<feature type="domain" description="HTH cro/C1-type" evidence="1">
    <location>
        <begin position="6"/>
        <end position="61"/>
    </location>
</feature>
<dbReference type="SMART" id="SM00530">
    <property type="entry name" value="HTH_XRE"/>
    <property type="match status" value="1"/>
</dbReference>
<dbReference type="PROSITE" id="PS50943">
    <property type="entry name" value="HTH_CROC1"/>
    <property type="match status" value="1"/>
</dbReference>
<protein>
    <submittedName>
        <fullName evidence="2">Transcriptional regulator with XRE-family HTH domain</fullName>
    </submittedName>
</protein>
<dbReference type="Proteomes" id="UP001236723">
    <property type="component" value="Unassembled WGS sequence"/>
</dbReference>
<dbReference type="CDD" id="cd00093">
    <property type="entry name" value="HTH_XRE"/>
    <property type="match status" value="1"/>
</dbReference>
<evidence type="ECO:0000259" key="1">
    <source>
        <dbReference type="PROSITE" id="PS50943"/>
    </source>
</evidence>
<comment type="caution">
    <text evidence="2">The sequence shown here is derived from an EMBL/GenBank/DDBJ whole genome shotgun (WGS) entry which is preliminary data.</text>
</comment>
<evidence type="ECO:0000313" key="3">
    <source>
        <dbReference type="Proteomes" id="UP001236723"/>
    </source>
</evidence>
<dbReference type="EMBL" id="JAUSUP010000009">
    <property type="protein sequence ID" value="MDQ0352519.1"/>
    <property type="molecule type" value="Genomic_DNA"/>
</dbReference>
<keyword evidence="3" id="KW-1185">Reference proteome</keyword>